<comment type="caution">
    <text evidence="1">The sequence shown here is derived from an EMBL/GenBank/DDBJ whole genome shotgun (WGS) entry which is preliminary data.</text>
</comment>
<proteinExistence type="predicted"/>
<evidence type="ECO:0000313" key="1">
    <source>
        <dbReference type="EMBL" id="KKK74643.1"/>
    </source>
</evidence>
<name>A0A0F8Y054_9ZZZZ</name>
<dbReference type="AlphaFoldDB" id="A0A0F8Y054"/>
<evidence type="ECO:0008006" key="2">
    <source>
        <dbReference type="Google" id="ProtNLM"/>
    </source>
</evidence>
<gene>
    <name evidence="1" type="ORF">LCGC14_2881700</name>
</gene>
<sequence length="92" mass="9628">MAERLAYLEAVVGADITQFRKGMRDVRNDVGILSETIGGIGKLGRTMTFAITAPLLALGSYAVQAASQFDAAMHNINAIAGLTGEELDSLSA</sequence>
<reference evidence="1" key="1">
    <citation type="journal article" date="2015" name="Nature">
        <title>Complex archaea that bridge the gap between prokaryotes and eukaryotes.</title>
        <authorList>
            <person name="Spang A."/>
            <person name="Saw J.H."/>
            <person name="Jorgensen S.L."/>
            <person name="Zaremba-Niedzwiedzka K."/>
            <person name="Martijn J."/>
            <person name="Lind A.E."/>
            <person name="van Eijk R."/>
            <person name="Schleper C."/>
            <person name="Guy L."/>
            <person name="Ettema T.J."/>
        </authorList>
    </citation>
    <scope>NUCLEOTIDE SEQUENCE</scope>
</reference>
<dbReference type="EMBL" id="LAZR01056220">
    <property type="protein sequence ID" value="KKK74643.1"/>
    <property type="molecule type" value="Genomic_DNA"/>
</dbReference>
<organism evidence="1">
    <name type="scientific">marine sediment metagenome</name>
    <dbReference type="NCBI Taxonomy" id="412755"/>
    <lineage>
        <taxon>unclassified sequences</taxon>
        <taxon>metagenomes</taxon>
        <taxon>ecological metagenomes</taxon>
    </lineage>
</organism>
<protein>
    <recommendedName>
        <fullName evidence="2">Phage tail tape measure protein</fullName>
    </recommendedName>
</protein>
<accession>A0A0F8Y054</accession>
<feature type="non-terminal residue" evidence="1">
    <location>
        <position position="92"/>
    </location>
</feature>